<dbReference type="OrthoDB" id="1741314at2759"/>
<dbReference type="PANTHER" id="PTHR15454">
    <property type="entry name" value="NISCHARIN RELATED"/>
    <property type="match status" value="1"/>
</dbReference>
<reference evidence="7" key="3">
    <citation type="submission" date="2019-08" db="EMBL/GenBank/DDBJ databases">
        <authorList>
            <consortium name="Photinus pyralis genome working group"/>
            <person name="Fallon T.R."/>
            <person name="Sander Lower S.E."/>
            <person name="Weng J.-K."/>
        </authorList>
    </citation>
    <scope>NUCLEOTIDE SEQUENCE</scope>
    <source>
        <strain evidence="7">1611_PpyrPB1</strain>
        <tissue evidence="7">Whole body</tissue>
    </source>
</reference>
<proteinExistence type="predicted"/>
<evidence type="ECO:0000256" key="5">
    <source>
        <dbReference type="SAM" id="SignalP"/>
    </source>
</evidence>
<feature type="signal peptide" evidence="5">
    <location>
        <begin position="1"/>
        <end position="19"/>
    </location>
</feature>
<sequence length="528" mass="58343">MEIWFLPLLLCVAAAAVIASTLCPDSCTCLGNTEAHCTSLQFTKKKPNNHFQHLSKLDVSNAGIFKLGYNLKAFSNLKHLNLSWNKIQHVSAQFLPESLETLDISHNYIKYFPRKLHSLPKLKEVSFEGNPIHCDCDSASDFWVLQKNDVTVHFPKCVGPNGGNFLQSIKCHDDLFGNMQGDAPYEGSGSETTIEEEMEREYIIPDITTAPEETTEPPKAVEEEGSGTGIDTQTPEEYDDGSSSTTDEYDYDNVTDLIEPVITQVNESKLSSIFVKPCNFDCSTPFPIDSSNDTSESPSPNLVDGFLMIANDLGILDDGKNDNDTLTTSDLVEVTTEPYNKTASAVITDPGLNLKEKSGKVTTVETESSNTSYIFFGLFLLLIVGGVAYVWYKRSRASRHNRAPQTNGEDKTEPMEEVELLTKAPADDGHQNGRPESVPFINGSKDNKPNEDDDNYINSVKEPEPKNEEDVELRKPPRKNVPLSSDTKRVTIKAGEIPNSTPKTPVLVTRHLNSDGDIVTIPNVDQDV</sequence>
<keyword evidence="4" id="KW-0812">Transmembrane</keyword>
<dbReference type="SUPFAM" id="SSF52075">
    <property type="entry name" value="Outer arm dynein light chain 1"/>
    <property type="match status" value="1"/>
</dbReference>
<dbReference type="Pfam" id="PF13855">
    <property type="entry name" value="LRR_8"/>
    <property type="match status" value="1"/>
</dbReference>
<keyword evidence="2" id="KW-0677">Repeat</keyword>
<dbReference type="PROSITE" id="PS51450">
    <property type="entry name" value="LRR"/>
    <property type="match status" value="2"/>
</dbReference>
<feature type="transmembrane region" description="Helical" evidence="4">
    <location>
        <begin position="373"/>
        <end position="392"/>
    </location>
</feature>
<dbReference type="EMBL" id="VVIM01000003">
    <property type="protein sequence ID" value="KAB0801557.1"/>
    <property type="molecule type" value="Genomic_DNA"/>
</dbReference>
<protein>
    <recommendedName>
        <fullName evidence="9">LRRCT domain-containing protein</fullName>
    </recommendedName>
</protein>
<feature type="compositionally biased region" description="Basic and acidic residues" evidence="3">
    <location>
        <begin position="461"/>
        <end position="475"/>
    </location>
</feature>
<keyword evidence="5" id="KW-0732">Signal</keyword>
<dbReference type="InterPro" id="IPR001611">
    <property type="entry name" value="Leu-rich_rpt"/>
</dbReference>
<reference evidence="7 8" key="2">
    <citation type="journal article" date="2018" name="Elife">
        <title>Firefly genomes illuminate parallel origins of bioluminescence in beetles.</title>
        <authorList>
            <person name="Fallon T.R."/>
            <person name="Lower S.E."/>
            <person name="Chang C.H."/>
            <person name="Bessho-Uehara M."/>
            <person name="Martin G.J."/>
            <person name="Bewick A.J."/>
            <person name="Behringer M."/>
            <person name="Debat H.J."/>
            <person name="Wong I."/>
            <person name="Day J.C."/>
            <person name="Suvorov A."/>
            <person name="Silva C.J."/>
            <person name="Stanger-Hall K.F."/>
            <person name="Hall D.W."/>
            <person name="Schmitz R.J."/>
            <person name="Nelson D.R."/>
            <person name="Lewis S.M."/>
            <person name="Shigenobu S."/>
            <person name="Bybee S.M."/>
            <person name="Larracuente A.M."/>
            <person name="Oba Y."/>
            <person name="Weng J.K."/>
        </authorList>
    </citation>
    <scope>NUCLEOTIDE SEQUENCE [LARGE SCALE GENOMIC DNA]</scope>
    <source>
        <strain evidence="7">1611_PpyrPB1</strain>
        <tissue evidence="7">Whole body</tissue>
    </source>
</reference>
<keyword evidence="8" id="KW-1185">Reference proteome</keyword>
<evidence type="ECO:0000256" key="1">
    <source>
        <dbReference type="ARBA" id="ARBA00022614"/>
    </source>
</evidence>
<accession>A0A1Y1M8E0</accession>
<dbReference type="EMBL" id="GEZM01037456">
    <property type="protein sequence ID" value="JAV82062.1"/>
    <property type="molecule type" value="Transcribed_RNA"/>
</dbReference>
<organism evidence="6">
    <name type="scientific">Photinus pyralis</name>
    <name type="common">Common eastern firefly</name>
    <name type="synonym">Lampyris pyralis</name>
    <dbReference type="NCBI Taxonomy" id="7054"/>
    <lineage>
        <taxon>Eukaryota</taxon>
        <taxon>Metazoa</taxon>
        <taxon>Ecdysozoa</taxon>
        <taxon>Arthropoda</taxon>
        <taxon>Hexapoda</taxon>
        <taxon>Insecta</taxon>
        <taxon>Pterygota</taxon>
        <taxon>Neoptera</taxon>
        <taxon>Endopterygota</taxon>
        <taxon>Coleoptera</taxon>
        <taxon>Polyphaga</taxon>
        <taxon>Elateriformia</taxon>
        <taxon>Elateroidea</taxon>
        <taxon>Lampyridae</taxon>
        <taxon>Lampyrinae</taxon>
        <taxon>Photinus</taxon>
    </lineage>
</organism>
<evidence type="ECO:0000313" key="7">
    <source>
        <dbReference type="EMBL" id="KAB0801557.1"/>
    </source>
</evidence>
<feature type="region of interest" description="Disordered" evidence="3">
    <location>
        <begin position="207"/>
        <end position="251"/>
    </location>
</feature>
<keyword evidence="4" id="KW-1133">Transmembrane helix</keyword>
<keyword evidence="4" id="KW-0472">Membrane</keyword>
<dbReference type="EMBL" id="GEZM01037455">
    <property type="protein sequence ID" value="JAV82063.1"/>
    <property type="molecule type" value="Transcribed_RNA"/>
</dbReference>
<evidence type="ECO:0000256" key="4">
    <source>
        <dbReference type="SAM" id="Phobius"/>
    </source>
</evidence>
<dbReference type="PANTHER" id="PTHR15454:SF56">
    <property type="entry name" value="PROTEIN PHOSPHATASE 1 REGULATORY SUBUNIT 7-RELATED"/>
    <property type="match status" value="1"/>
</dbReference>
<evidence type="ECO:0000313" key="6">
    <source>
        <dbReference type="EMBL" id="JAV82062.1"/>
    </source>
</evidence>
<reference evidence="6" key="1">
    <citation type="journal article" date="2016" name="Sci. Rep.">
        <title>Molecular characterization of firefly nuptial gifts: a multi-omics approach sheds light on postcopulatory sexual selection.</title>
        <authorList>
            <person name="Al-Wathiqui N."/>
            <person name="Fallon T.R."/>
            <person name="South A."/>
            <person name="Weng J.K."/>
            <person name="Lewis S.M."/>
        </authorList>
    </citation>
    <scope>NUCLEOTIDE SEQUENCE</scope>
</reference>
<feature type="region of interest" description="Disordered" evidence="3">
    <location>
        <begin position="423"/>
        <end position="505"/>
    </location>
</feature>
<evidence type="ECO:0000313" key="8">
    <source>
        <dbReference type="Proteomes" id="UP000327044"/>
    </source>
</evidence>
<dbReference type="InParanoid" id="A0A1Y1M8E0"/>
<keyword evidence="1" id="KW-0433">Leucine-rich repeat</keyword>
<evidence type="ECO:0000256" key="3">
    <source>
        <dbReference type="SAM" id="MobiDB-lite"/>
    </source>
</evidence>
<evidence type="ECO:0000256" key="2">
    <source>
        <dbReference type="ARBA" id="ARBA00022737"/>
    </source>
</evidence>
<dbReference type="FunCoup" id="A0A1Y1M8E0">
    <property type="interactions" value="169"/>
</dbReference>
<dbReference type="InterPro" id="IPR032675">
    <property type="entry name" value="LRR_dom_sf"/>
</dbReference>
<dbReference type="Gene3D" id="3.80.10.10">
    <property type="entry name" value="Ribonuclease Inhibitor"/>
    <property type="match status" value="1"/>
</dbReference>
<name>A0A1Y1M8E0_PHOPY</name>
<dbReference type="AlphaFoldDB" id="A0A1Y1M8E0"/>
<dbReference type="Proteomes" id="UP000327044">
    <property type="component" value="Unassembled WGS sequence"/>
</dbReference>
<dbReference type="GO" id="GO:0005737">
    <property type="term" value="C:cytoplasm"/>
    <property type="evidence" value="ECO:0007669"/>
    <property type="project" value="TreeGrafter"/>
</dbReference>
<gene>
    <name evidence="7" type="ORF">PPYR_05911</name>
</gene>
<evidence type="ECO:0008006" key="9">
    <source>
        <dbReference type="Google" id="ProtNLM"/>
    </source>
</evidence>
<feature type="chain" id="PRO_5011907438" description="LRRCT domain-containing protein" evidence="5">
    <location>
        <begin position="20"/>
        <end position="528"/>
    </location>
</feature>